<dbReference type="Proteomes" id="UP000814140">
    <property type="component" value="Unassembled WGS sequence"/>
</dbReference>
<reference evidence="1" key="1">
    <citation type="submission" date="2021-03" db="EMBL/GenBank/DDBJ databases">
        <authorList>
            <consortium name="DOE Joint Genome Institute"/>
            <person name="Ahrendt S."/>
            <person name="Looney B.P."/>
            <person name="Miyauchi S."/>
            <person name="Morin E."/>
            <person name="Drula E."/>
            <person name="Courty P.E."/>
            <person name="Chicoki N."/>
            <person name="Fauchery L."/>
            <person name="Kohler A."/>
            <person name="Kuo A."/>
            <person name="Labutti K."/>
            <person name="Pangilinan J."/>
            <person name="Lipzen A."/>
            <person name="Riley R."/>
            <person name="Andreopoulos W."/>
            <person name="He G."/>
            <person name="Johnson J."/>
            <person name="Barry K.W."/>
            <person name="Grigoriev I.V."/>
            <person name="Nagy L."/>
            <person name="Hibbett D."/>
            <person name="Henrissat B."/>
            <person name="Matheny P.B."/>
            <person name="Labbe J."/>
            <person name="Martin F."/>
        </authorList>
    </citation>
    <scope>NUCLEOTIDE SEQUENCE</scope>
    <source>
        <strain evidence="1">HHB10654</strain>
    </source>
</reference>
<comment type="caution">
    <text evidence="1">The sequence shown here is derived from an EMBL/GenBank/DDBJ whole genome shotgun (WGS) entry which is preliminary data.</text>
</comment>
<accession>A0ACB8SWZ9</accession>
<proteinExistence type="predicted"/>
<protein>
    <submittedName>
        <fullName evidence="1">Uncharacterized protein</fullName>
    </submittedName>
</protein>
<dbReference type="EMBL" id="MU277218">
    <property type="protein sequence ID" value="KAI0060480.1"/>
    <property type="molecule type" value="Genomic_DNA"/>
</dbReference>
<gene>
    <name evidence="1" type="ORF">BV25DRAFT_1807234</name>
</gene>
<feature type="non-terminal residue" evidence="1">
    <location>
        <position position="245"/>
    </location>
</feature>
<name>A0ACB8SWZ9_9AGAM</name>
<reference evidence="1" key="2">
    <citation type="journal article" date="2022" name="New Phytol.">
        <title>Evolutionary transition to the ectomycorrhizal habit in the genomes of a hyperdiverse lineage of mushroom-forming fungi.</title>
        <authorList>
            <person name="Looney B."/>
            <person name="Miyauchi S."/>
            <person name="Morin E."/>
            <person name="Drula E."/>
            <person name="Courty P.E."/>
            <person name="Kohler A."/>
            <person name="Kuo A."/>
            <person name="LaButti K."/>
            <person name="Pangilinan J."/>
            <person name="Lipzen A."/>
            <person name="Riley R."/>
            <person name="Andreopoulos W."/>
            <person name="He G."/>
            <person name="Johnson J."/>
            <person name="Nolan M."/>
            <person name="Tritt A."/>
            <person name="Barry K.W."/>
            <person name="Grigoriev I.V."/>
            <person name="Nagy L.G."/>
            <person name="Hibbett D."/>
            <person name="Henrissat B."/>
            <person name="Matheny P.B."/>
            <person name="Labbe J."/>
            <person name="Martin F.M."/>
        </authorList>
    </citation>
    <scope>NUCLEOTIDE SEQUENCE</scope>
    <source>
        <strain evidence="1">HHB10654</strain>
    </source>
</reference>
<keyword evidence="2" id="KW-1185">Reference proteome</keyword>
<organism evidence="1 2">
    <name type="scientific">Artomyces pyxidatus</name>
    <dbReference type="NCBI Taxonomy" id="48021"/>
    <lineage>
        <taxon>Eukaryota</taxon>
        <taxon>Fungi</taxon>
        <taxon>Dikarya</taxon>
        <taxon>Basidiomycota</taxon>
        <taxon>Agaricomycotina</taxon>
        <taxon>Agaricomycetes</taxon>
        <taxon>Russulales</taxon>
        <taxon>Auriscalpiaceae</taxon>
        <taxon>Artomyces</taxon>
    </lineage>
</organism>
<sequence length="245" mass="27064">MLWGEAVRHACWLKNRTSTKALDGKTPYEALTGRKPNLRNVREWGSRIWVHSVGGSKLDMRAREGRWVGIDNTSKGVRVYWPESRTVTVERNVYSEPLSSARLEGERLDVPDAQDELAETPDTTPDSPTATTPLDPIPDLAVPSPPSPIPLPVPEPAEERSRRVRMPSRYVRDLREGLGVTLARPSEQGFARGLQVPDAVAEDAGDVGAVDAGWDGLEYALVAEASEAEALEPRTLAEARRRPDW</sequence>
<evidence type="ECO:0000313" key="1">
    <source>
        <dbReference type="EMBL" id="KAI0060480.1"/>
    </source>
</evidence>
<evidence type="ECO:0000313" key="2">
    <source>
        <dbReference type="Proteomes" id="UP000814140"/>
    </source>
</evidence>